<dbReference type="InterPro" id="IPR011990">
    <property type="entry name" value="TPR-like_helical_dom_sf"/>
</dbReference>
<dbReference type="GO" id="GO:0005769">
    <property type="term" value="C:early endosome"/>
    <property type="evidence" value="ECO:0007669"/>
    <property type="project" value="TreeGrafter"/>
</dbReference>
<dbReference type="InterPro" id="IPR019734">
    <property type="entry name" value="TPR_rpt"/>
</dbReference>
<comment type="caution">
    <text evidence="2">The sequence shown here is derived from an EMBL/GenBank/DDBJ whole genome shotgun (WGS) entry which is preliminary data.</text>
</comment>
<accession>A0A152A8W7</accession>
<feature type="repeat" description="TPR" evidence="1">
    <location>
        <begin position="125"/>
        <end position="158"/>
    </location>
</feature>
<dbReference type="OMA" id="RCEQAIK"/>
<dbReference type="Pfam" id="PF14938">
    <property type="entry name" value="SNAP"/>
    <property type="match status" value="1"/>
</dbReference>
<sequence length="338" mass="38405">MSHLIDSYKLISSKVKKKKFSVRKPNYGEAIEQLTQVMNSFKREGNGLYAAFCCLAIGRCEQAIKLSSSAEASCYIDSGYLIWENEIQSFEDDLISFEENIPEAINCYLLAIKVYQNYKRFSIMATLYYEMASILKKLSKYEQGAEYFQKAAELQRTESPISSIYSLKEACYCKIMESDYKGACDYLDLIITIINETTPLETKINLNNSTGSTNNNNSLSQINNNGIGDAQLSNISLSLFPYLLIETRVSLVLLLILQDSFLKSQAQLSKLVNDINDQEGQSTDHTEETVSLLNNLLISCERKEINDLQAIQRELWSSLNDIQNDILQRIWVANKILI</sequence>
<dbReference type="InterPro" id="IPR039494">
    <property type="entry name" value="F8A"/>
</dbReference>
<proteinExistence type="predicted"/>
<dbReference type="FunCoup" id="A0A152A8W7">
    <property type="interactions" value="20"/>
</dbReference>
<dbReference type="GO" id="GO:0099518">
    <property type="term" value="P:vesicle cytoskeletal trafficking"/>
    <property type="evidence" value="ECO:0007669"/>
    <property type="project" value="TreeGrafter"/>
</dbReference>
<organism evidence="2 3">
    <name type="scientific">Tieghemostelium lacteum</name>
    <name type="common">Slime mold</name>
    <name type="synonym">Dictyostelium lacteum</name>
    <dbReference type="NCBI Taxonomy" id="361077"/>
    <lineage>
        <taxon>Eukaryota</taxon>
        <taxon>Amoebozoa</taxon>
        <taxon>Evosea</taxon>
        <taxon>Eumycetozoa</taxon>
        <taxon>Dictyostelia</taxon>
        <taxon>Dictyosteliales</taxon>
        <taxon>Raperosteliaceae</taxon>
        <taxon>Tieghemostelium</taxon>
    </lineage>
</organism>
<dbReference type="SUPFAM" id="SSF48452">
    <property type="entry name" value="TPR-like"/>
    <property type="match status" value="1"/>
</dbReference>
<dbReference type="Gene3D" id="1.25.40.10">
    <property type="entry name" value="Tetratricopeptide repeat domain"/>
    <property type="match status" value="1"/>
</dbReference>
<reference evidence="2 3" key="1">
    <citation type="submission" date="2015-12" db="EMBL/GenBank/DDBJ databases">
        <title>Dictyostelia acquired genes for synthesis and detection of signals that induce cell-type specialization by lateral gene transfer from prokaryotes.</title>
        <authorList>
            <person name="Gloeckner G."/>
            <person name="Schaap P."/>
        </authorList>
    </citation>
    <scope>NUCLEOTIDE SEQUENCE [LARGE SCALE GENOMIC DNA]</scope>
    <source>
        <strain evidence="2 3">TK</strain>
    </source>
</reference>
<dbReference type="PANTHER" id="PTHR16797:SF4">
    <property type="entry name" value="40-KDA HUNTINGTIN-ASSOCIATED PROTEIN"/>
    <property type="match status" value="1"/>
</dbReference>
<dbReference type="InParanoid" id="A0A152A8W7"/>
<keyword evidence="3" id="KW-1185">Reference proteome</keyword>
<dbReference type="AlphaFoldDB" id="A0A152A8W7"/>
<evidence type="ECO:0000313" key="3">
    <source>
        <dbReference type="Proteomes" id="UP000076078"/>
    </source>
</evidence>
<gene>
    <name evidence="2" type="ORF">DLAC_00121</name>
</gene>
<keyword evidence="1" id="KW-0802">TPR repeat</keyword>
<dbReference type="Proteomes" id="UP000076078">
    <property type="component" value="Unassembled WGS sequence"/>
</dbReference>
<dbReference type="EMBL" id="LODT01000001">
    <property type="protein sequence ID" value="KYR02666.1"/>
    <property type="molecule type" value="Genomic_DNA"/>
</dbReference>
<dbReference type="OrthoDB" id="10249246at2759"/>
<evidence type="ECO:0000313" key="2">
    <source>
        <dbReference type="EMBL" id="KYR02666.1"/>
    </source>
</evidence>
<evidence type="ECO:0000256" key="1">
    <source>
        <dbReference type="PROSITE-ProRule" id="PRU00339"/>
    </source>
</evidence>
<protein>
    <submittedName>
        <fullName evidence="2">Uncharacterized protein</fullName>
    </submittedName>
</protein>
<name>A0A152A8W7_TIELA</name>
<dbReference type="PANTHER" id="PTHR16797">
    <property type="entry name" value="FACTOR VIII-ASSOCIATED GENE 1"/>
    <property type="match status" value="1"/>
</dbReference>
<dbReference type="PROSITE" id="PS50005">
    <property type="entry name" value="TPR"/>
    <property type="match status" value="1"/>
</dbReference>